<dbReference type="InterPro" id="IPR006605">
    <property type="entry name" value="G2_nidogen/fibulin_G2F"/>
</dbReference>
<sequence>MWRYTSSCETGVWRVPRIHFEPTKDIGSVLGDIFIYPSIWSGPVRRVRLHGTGVTGSGEAYRALT</sequence>
<protein>
    <recommendedName>
        <fullName evidence="1">Nidogen G2 beta-barrel domain-containing protein</fullName>
    </recommendedName>
</protein>
<evidence type="ECO:0000259" key="1">
    <source>
        <dbReference type="PROSITE" id="PS50993"/>
    </source>
</evidence>
<proteinExistence type="predicted"/>
<dbReference type="Proteomes" id="UP000807025">
    <property type="component" value="Unassembled WGS sequence"/>
</dbReference>
<accession>A0A9P5ZZ51</accession>
<gene>
    <name evidence="2" type="ORF">BDN71DRAFT_1445861</name>
</gene>
<feature type="domain" description="Nidogen G2 beta-barrel" evidence="1">
    <location>
        <begin position="21"/>
        <end position="65"/>
    </location>
</feature>
<comment type="caution">
    <text evidence="2">The sequence shown here is derived from an EMBL/GenBank/DDBJ whole genome shotgun (WGS) entry which is preliminary data.</text>
</comment>
<dbReference type="EMBL" id="MU154550">
    <property type="protein sequence ID" value="KAF9496639.1"/>
    <property type="molecule type" value="Genomic_DNA"/>
</dbReference>
<evidence type="ECO:0000313" key="2">
    <source>
        <dbReference type="EMBL" id="KAF9496639.1"/>
    </source>
</evidence>
<dbReference type="PROSITE" id="PS50993">
    <property type="entry name" value="NIDOGEN_G2"/>
    <property type="match status" value="1"/>
</dbReference>
<name>A0A9P5ZZ51_PLEER</name>
<keyword evidence="3" id="KW-1185">Reference proteome</keyword>
<reference evidence="2" key="1">
    <citation type="submission" date="2020-11" db="EMBL/GenBank/DDBJ databases">
        <authorList>
            <consortium name="DOE Joint Genome Institute"/>
            <person name="Ahrendt S."/>
            <person name="Riley R."/>
            <person name="Andreopoulos W."/>
            <person name="Labutti K."/>
            <person name="Pangilinan J."/>
            <person name="Ruiz-Duenas F.J."/>
            <person name="Barrasa J.M."/>
            <person name="Sanchez-Garcia M."/>
            <person name="Camarero S."/>
            <person name="Miyauchi S."/>
            <person name="Serrano A."/>
            <person name="Linde D."/>
            <person name="Babiker R."/>
            <person name="Drula E."/>
            <person name="Ayuso-Fernandez I."/>
            <person name="Pacheco R."/>
            <person name="Padilla G."/>
            <person name="Ferreira P."/>
            <person name="Barriuso J."/>
            <person name="Kellner H."/>
            <person name="Castanera R."/>
            <person name="Alfaro M."/>
            <person name="Ramirez L."/>
            <person name="Pisabarro A.G."/>
            <person name="Kuo A."/>
            <person name="Tritt A."/>
            <person name="Lipzen A."/>
            <person name="He G."/>
            <person name="Yan M."/>
            <person name="Ng V."/>
            <person name="Cullen D."/>
            <person name="Martin F."/>
            <person name="Rosso M.-N."/>
            <person name="Henrissat B."/>
            <person name="Hibbett D."/>
            <person name="Martinez A.T."/>
            <person name="Grigoriev I.V."/>
        </authorList>
    </citation>
    <scope>NUCLEOTIDE SEQUENCE</scope>
    <source>
        <strain evidence="2">ATCC 90797</strain>
    </source>
</reference>
<organism evidence="2 3">
    <name type="scientific">Pleurotus eryngii</name>
    <name type="common">Boletus of the steppes</name>
    <dbReference type="NCBI Taxonomy" id="5323"/>
    <lineage>
        <taxon>Eukaryota</taxon>
        <taxon>Fungi</taxon>
        <taxon>Dikarya</taxon>
        <taxon>Basidiomycota</taxon>
        <taxon>Agaricomycotina</taxon>
        <taxon>Agaricomycetes</taxon>
        <taxon>Agaricomycetidae</taxon>
        <taxon>Agaricales</taxon>
        <taxon>Pleurotineae</taxon>
        <taxon>Pleurotaceae</taxon>
        <taxon>Pleurotus</taxon>
    </lineage>
</organism>
<evidence type="ECO:0000313" key="3">
    <source>
        <dbReference type="Proteomes" id="UP000807025"/>
    </source>
</evidence>
<dbReference type="AlphaFoldDB" id="A0A9P5ZZ51"/>